<dbReference type="Proteomes" id="UP000323075">
    <property type="component" value="Unassembled WGS sequence"/>
</dbReference>
<keyword evidence="1" id="KW-0805">Transcription regulation</keyword>
<dbReference type="PANTHER" id="PTHR34236:SF1">
    <property type="entry name" value="DIMETHYL SULFOXIDE REDUCTASE TRANSCRIPTIONAL ACTIVATOR"/>
    <property type="match status" value="1"/>
</dbReference>
<keyword evidence="2" id="KW-0804">Transcription</keyword>
<proteinExistence type="predicted"/>
<gene>
    <name evidence="5" type="ORF">APQ99_01541</name>
    <name evidence="4" type="ORF">HBSAL_01620</name>
</gene>
<protein>
    <submittedName>
        <fullName evidence="4">HTH-10 family transcription regulator</fullName>
    </submittedName>
</protein>
<dbReference type="Proteomes" id="UP000296216">
    <property type="component" value="Chromosome"/>
</dbReference>
<feature type="domain" description="HTH bat-type" evidence="3">
    <location>
        <begin position="169"/>
        <end position="221"/>
    </location>
</feature>
<dbReference type="InterPro" id="IPR036388">
    <property type="entry name" value="WH-like_DNA-bd_sf"/>
</dbReference>
<reference evidence="4 6" key="1">
    <citation type="journal article" date="2019" name="Microbiol. Resour. Announc.">
        <title>The Genome Sequence of the Halobacterium salinarum Type Strain Is Closely Related to That of Laboratory Strains NRC-1 and R1.</title>
        <authorList>
            <person name="Pfeiffer F."/>
            <person name="Marchfelder A."/>
            <person name="Habermann B."/>
            <person name="Dyall-Smith M.L."/>
        </authorList>
    </citation>
    <scope>NUCLEOTIDE SEQUENCE [LARGE SCALE GENOMIC DNA]</scope>
    <source>
        <strain evidence="4">91-R6</strain>
        <strain evidence="6">ATCC 33171 / DSM 3754 / JCM 8978 / NBRC 102687 / NCIMB 764 / 91-R6</strain>
    </source>
</reference>
<reference evidence="4" key="3">
    <citation type="journal article" name="MicrobiologyOpen">
        <title>Whole-genome comparison between the type strain of Halobacterium salinarum (DSM 3754(T)) and the laboratory strains R1 and NRC-1.</title>
        <authorList>
            <person name="Pfeiffer F."/>
            <person name="Losensky G."/>
            <person name="Marchfelder A."/>
            <person name="Habermann B."/>
            <person name="Dyall-Smith M."/>
        </authorList>
    </citation>
    <scope>NUCLEOTIDE SEQUENCE</scope>
    <source>
        <strain evidence="4">91-R6</strain>
    </source>
</reference>
<dbReference type="Pfam" id="PF04967">
    <property type="entry name" value="HTH_10"/>
    <property type="match status" value="1"/>
</dbReference>
<name>A0A4D6GSE3_HALS9</name>
<dbReference type="AlphaFoldDB" id="A0A4D6GSE3"/>
<evidence type="ECO:0000313" key="4">
    <source>
        <dbReference type="EMBL" id="QCC44056.1"/>
    </source>
</evidence>
<dbReference type="RefSeq" id="WP_010902069.1">
    <property type="nucleotide sequence ID" value="NZ_VRYN01000002.1"/>
</dbReference>
<dbReference type="EMBL" id="CP038631">
    <property type="protein sequence ID" value="QCC44056.1"/>
    <property type="molecule type" value="Genomic_DNA"/>
</dbReference>
<dbReference type="InterPro" id="IPR007050">
    <property type="entry name" value="HTH_bacterioopsin"/>
</dbReference>
<evidence type="ECO:0000256" key="2">
    <source>
        <dbReference type="ARBA" id="ARBA00023163"/>
    </source>
</evidence>
<organism evidence="4 6">
    <name type="scientific">Halobacterium salinarum (strain ATCC 33171 / DSM 3754 / JCM 8978 / NBRC 102687 / NCIMB 764 / 91-R6)</name>
    <dbReference type="NCBI Taxonomy" id="2597657"/>
    <lineage>
        <taxon>Archaea</taxon>
        <taxon>Methanobacteriati</taxon>
        <taxon>Methanobacteriota</taxon>
        <taxon>Stenosarchaea group</taxon>
        <taxon>Halobacteria</taxon>
        <taxon>Halobacteriales</taxon>
        <taxon>Halobacteriaceae</taxon>
        <taxon>Halobacterium</taxon>
    </lineage>
</organism>
<accession>A0A4D6GSE3</accession>
<evidence type="ECO:0000313" key="6">
    <source>
        <dbReference type="Proteomes" id="UP000296216"/>
    </source>
</evidence>
<evidence type="ECO:0000313" key="7">
    <source>
        <dbReference type="Proteomes" id="UP000323075"/>
    </source>
</evidence>
<reference evidence="5 7" key="2">
    <citation type="submission" date="2019-07" db="EMBL/GenBank/DDBJ databases">
        <title>Genomic Encyclopedia of Archaeal and Bacterial Type Strains, Phase II (KMG-II): from individual species to whole genera.</title>
        <authorList>
            <person name="Goeker M."/>
        </authorList>
    </citation>
    <scope>NUCLEOTIDE SEQUENCE [LARGE SCALE GENOMIC DNA]</scope>
    <source>
        <strain evidence="5 7">DSM 3754</strain>
    </source>
</reference>
<evidence type="ECO:0000259" key="3">
    <source>
        <dbReference type="Pfam" id="PF04967"/>
    </source>
</evidence>
<dbReference type="Gene3D" id="1.10.10.10">
    <property type="entry name" value="Winged helix-like DNA-binding domain superfamily/Winged helix DNA-binding domain"/>
    <property type="match status" value="1"/>
</dbReference>
<dbReference type="EMBL" id="VRYN01000002">
    <property type="protein sequence ID" value="TYO76898.1"/>
    <property type="molecule type" value="Genomic_DNA"/>
</dbReference>
<dbReference type="GeneID" id="68693133"/>
<dbReference type="PANTHER" id="PTHR34236">
    <property type="entry name" value="DIMETHYL SULFOXIDE REDUCTASE TRANSCRIPTIONAL ACTIVATOR"/>
    <property type="match status" value="1"/>
</dbReference>
<evidence type="ECO:0000256" key="1">
    <source>
        <dbReference type="ARBA" id="ARBA00023015"/>
    </source>
</evidence>
<sequence length="232" mass="24568">MRDVTLRVRNHGAPASDVSADYPAVTVRAVSSLPGSDGDRSRILAVRGPGDHVQGFLDTVAAADPVRSVDAWSGRDADHVFVAVTHDTTDWRSVTAHLADHGIHHRGGSVVRAGWEHWTLYLPDGDPDPTEAVAAIEAAGSDAELVAAASVEAGAGGEHFAVSRMLDALTDRQREVLALATRMGYYDEAATVRVADIADEIGLADTTTWEHLSRAEETVMAEVGAHLAARGH</sequence>
<evidence type="ECO:0000313" key="5">
    <source>
        <dbReference type="EMBL" id="TYO76898.1"/>
    </source>
</evidence>